<dbReference type="AlphaFoldDB" id="A0A317V5H1"/>
<evidence type="ECO:0000256" key="1">
    <source>
        <dbReference type="SAM" id="MobiDB-lite"/>
    </source>
</evidence>
<accession>A0A317V5H1</accession>
<dbReference type="OrthoDB" id="10529386at2759"/>
<evidence type="ECO:0000313" key="3">
    <source>
        <dbReference type="Proteomes" id="UP000246171"/>
    </source>
</evidence>
<feature type="region of interest" description="Disordered" evidence="1">
    <location>
        <begin position="131"/>
        <end position="198"/>
    </location>
</feature>
<sequence>MFEHSRRNCNSSRRCPYCGDSHKPVKCRNTANLIRANCQGPYASQDTFCRALGLAHDRIKFLQKHRASPYPKPAVKPATVPSAGEQAAPKPKERTLPPDSKVRIDANCNTSTERPRRKKCNCGKAANANLPVSTSLPVDSKEPSCYPSTANRGHTGHLQKPAGHLESADEEQTPSLRPYQIPPRVIVSLQGQADSGAP</sequence>
<feature type="compositionally biased region" description="Basic and acidic residues" evidence="1">
    <location>
        <begin position="90"/>
        <end position="102"/>
    </location>
</feature>
<dbReference type="RefSeq" id="XP_025386222.1">
    <property type="nucleotide sequence ID" value="XM_025537578.1"/>
</dbReference>
<dbReference type="EMBL" id="MSFU01000019">
    <property type="protein sequence ID" value="PWY68849.1"/>
    <property type="molecule type" value="Genomic_DNA"/>
</dbReference>
<evidence type="ECO:0000313" key="2">
    <source>
        <dbReference type="EMBL" id="PWY68849.1"/>
    </source>
</evidence>
<comment type="caution">
    <text evidence="2">The sequence shown here is derived from an EMBL/GenBank/DDBJ whole genome shotgun (WGS) entry which is preliminary data.</text>
</comment>
<protein>
    <submittedName>
        <fullName evidence="2">Uncharacterized protein</fullName>
    </submittedName>
</protein>
<reference evidence="2" key="1">
    <citation type="submission" date="2016-12" db="EMBL/GenBank/DDBJ databases">
        <title>The genomes of Aspergillus section Nigri reveals drivers in fungal speciation.</title>
        <authorList>
            <consortium name="DOE Joint Genome Institute"/>
            <person name="Vesth T.C."/>
            <person name="Nybo J."/>
            <person name="Theobald S."/>
            <person name="Brandl J."/>
            <person name="Frisvad J.C."/>
            <person name="Nielsen K.F."/>
            <person name="Lyhne E.K."/>
            <person name="Kogle M.E."/>
            <person name="Kuo A."/>
            <person name="Riley R."/>
            <person name="Clum A."/>
            <person name="Nolan M."/>
            <person name="Lipzen A."/>
            <person name="Salamov A."/>
            <person name="Henrissat B."/>
            <person name="Wiebenga A."/>
            <person name="De vries R.P."/>
            <person name="Grigoriev I.V."/>
            <person name="Mortensen U.H."/>
            <person name="Andersen M.R."/>
            <person name="Baker S.E."/>
        </authorList>
    </citation>
    <scope>NUCLEOTIDE SEQUENCE</scope>
    <source>
        <strain evidence="2">CBS 122712</strain>
    </source>
</reference>
<feature type="region of interest" description="Disordered" evidence="1">
    <location>
        <begin position="67"/>
        <end position="102"/>
    </location>
</feature>
<dbReference type="VEuPathDB" id="FungiDB:BO83DRAFT_75382"/>
<dbReference type="Proteomes" id="UP000246171">
    <property type="component" value="Unassembled WGS sequence"/>
</dbReference>
<proteinExistence type="predicted"/>
<name>A0A317V5H1_ASPEC</name>
<keyword evidence="3" id="KW-1185">Reference proteome</keyword>
<organism evidence="2 3">
    <name type="scientific">Aspergillus eucalypticola (strain CBS 122712 / IBT 29274)</name>
    <dbReference type="NCBI Taxonomy" id="1448314"/>
    <lineage>
        <taxon>Eukaryota</taxon>
        <taxon>Fungi</taxon>
        <taxon>Dikarya</taxon>
        <taxon>Ascomycota</taxon>
        <taxon>Pezizomycotina</taxon>
        <taxon>Eurotiomycetes</taxon>
        <taxon>Eurotiomycetidae</taxon>
        <taxon>Eurotiales</taxon>
        <taxon>Aspergillaceae</taxon>
        <taxon>Aspergillus</taxon>
        <taxon>Aspergillus subgen. Circumdati</taxon>
    </lineage>
</organism>
<gene>
    <name evidence="2" type="ORF">BO83DRAFT_75382</name>
</gene>
<feature type="compositionally biased region" description="Polar residues" evidence="1">
    <location>
        <begin position="189"/>
        <end position="198"/>
    </location>
</feature>
<dbReference type="GeneID" id="37059540"/>